<dbReference type="VEuPathDB" id="TriTrypDB:TCDM_01941"/>
<evidence type="ECO:0000313" key="2">
    <source>
        <dbReference type="Proteomes" id="UP000246078"/>
    </source>
</evidence>
<dbReference type="VEuPathDB" id="TriTrypDB:TcCL_NonESM05548"/>
<dbReference type="AlphaFoldDB" id="A0A2V2WTU1"/>
<dbReference type="VEuPathDB" id="TriTrypDB:BCY84_16376"/>
<name>A0A2V2WTU1_TRYCR</name>
<dbReference type="VEuPathDB" id="TriTrypDB:C3747_54g246"/>
<dbReference type="Proteomes" id="UP000246078">
    <property type="component" value="Unassembled WGS sequence"/>
</dbReference>
<comment type="caution">
    <text evidence="1">The sequence shown here is derived from an EMBL/GenBank/DDBJ whole genome shotgun (WGS) entry which is preliminary data.</text>
</comment>
<sequence>MEHCGCFTIPPRLFASPQTGVCSCSPRIFGSQCCFLAAACGKIEGRTFRFERSNVLIHDLGDGNDGGIHVLHRHVYFDQIMDEFYLLNPAELYVCPSCYLHWIGTRLIPHLTVTRRRIEYVDGDPNPVMIHSMFLRTCKGCKMRRQMKPIIQTRRMC</sequence>
<dbReference type="VEuPathDB" id="TriTrypDB:TcCLB.508173.80"/>
<organism evidence="1 2">
    <name type="scientific">Trypanosoma cruzi</name>
    <dbReference type="NCBI Taxonomy" id="5693"/>
    <lineage>
        <taxon>Eukaryota</taxon>
        <taxon>Discoba</taxon>
        <taxon>Euglenozoa</taxon>
        <taxon>Kinetoplastea</taxon>
        <taxon>Metakinetoplastina</taxon>
        <taxon>Trypanosomatida</taxon>
        <taxon>Trypanosomatidae</taxon>
        <taxon>Trypanosoma</taxon>
        <taxon>Schizotrypanum</taxon>
    </lineage>
</organism>
<gene>
    <name evidence="1" type="ORF">C3747_54g246</name>
</gene>
<dbReference type="VEuPathDB" id="TriTrypDB:TCSYLVIO_001924"/>
<evidence type="ECO:0000313" key="1">
    <source>
        <dbReference type="EMBL" id="PWV12020.1"/>
    </source>
</evidence>
<dbReference type="VEuPathDB" id="TriTrypDB:ECC02_008662"/>
<dbReference type="VEuPathDB" id="TriTrypDB:TcYC6_0045340"/>
<reference evidence="1 2" key="1">
    <citation type="journal article" date="2018" name="Microb. Genom.">
        <title>Expanding an expanded genome: long-read sequencing of Trypanosoma cruzi.</title>
        <authorList>
            <person name="Berna L."/>
            <person name="Rodriguez M."/>
            <person name="Chiribao M.L."/>
            <person name="Parodi-Talice A."/>
            <person name="Pita S."/>
            <person name="Rijo G."/>
            <person name="Alvarez-Valin F."/>
            <person name="Robello C."/>
        </authorList>
    </citation>
    <scope>NUCLEOTIDE SEQUENCE [LARGE SCALE GENOMIC DNA]</scope>
    <source>
        <strain evidence="1 2">TCC</strain>
    </source>
</reference>
<proteinExistence type="predicted"/>
<dbReference type="VEuPathDB" id="TriTrypDB:TcG_06639"/>
<dbReference type="VEuPathDB" id="TriTrypDB:Tc_MARK_710"/>
<dbReference type="VEuPathDB" id="TriTrypDB:C4B63_30g286"/>
<dbReference type="VEuPathDB" id="TriTrypDB:TcBrA4_0087480"/>
<dbReference type="EMBL" id="PRFC01000054">
    <property type="protein sequence ID" value="PWV12020.1"/>
    <property type="molecule type" value="Genomic_DNA"/>
</dbReference>
<protein>
    <submittedName>
        <fullName evidence="1">Uncharacterized protein</fullName>
    </submittedName>
</protein>
<accession>A0A2V2WTU1</accession>